<evidence type="ECO:0000313" key="9">
    <source>
        <dbReference type="EMBL" id="ETV72353.1"/>
    </source>
</evidence>
<keyword evidence="2 6" id="KW-0812">Transmembrane</keyword>
<feature type="transmembrane region" description="Helical" evidence="6">
    <location>
        <begin position="2444"/>
        <end position="2463"/>
    </location>
</feature>
<keyword evidence="4 6" id="KW-0472">Membrane</keyword>
<dbReference type="GeneID" id="20814502"/>
<dbReference type="GO" id="GO:0016020">
    <property type="term" value="C:membrane"/>
    <property type="evidence" value="ECO:0007669"/>
    <property type="project" value="UniProtKB-SubCell"/>
</dbReference>
<feature type="transmembrane region" description="Helical" evidence="6">
    <location>
        <begin position="2675"/>
        <end position="2697"/>
    </location>
</feature>
<dbReference type="PROSITE" id="PS50297">
    <property type="entry name" value="ANK_REP_REGION"/>
    <property type="match status" value="4"/>
</dbReference>
<dbReference type="EMBL" id="KI913154">
    <property type="protein sequence ID" value="ETV72353.1"/>
    <property type="molecule type" value="Genomic_DNA"/>
</dbReference>
<evidence type="ECO:0000256" key="1">
    <source>
        <dbReference type="ARBA" id="ARBA00004141"/>
    </source>
</evidence>
<feature type="transmembrane region" description="Helical" evidence="6">
    <location>
        <begin position="2004"/>
        <end position="2023"/>
    </location>
</feature>
<feature type="repeat" description="ANK" evidence="5">
    <location>
        <begin position="235"/>
        <end position="267"/>
    </location>
</feature>
<feature type="transmembrane region" description="Helical" evidence="6">
    <location>
        <begin position="2761"/>
        <end position="2783"/>
    </location>
</feature>
<dbReference type="InterPro" id="IPR002110">
    <property type="entry name" value="Ankyrin_rpt"/>
</dbReference>
<dbReference type="PANTHER" id="PTHR13715">
    <property type="entry name" value="RYANODINE RECEPTOR AND IP3 RECEPTOR"/>
    <property type="match status" value="1"/>
</dbReference>
<keyword evidence="5" id="KW-0040">ANK repeat</keyword>
<gene>
    <name evidence="9" type="ORF">H257_12506</name>
</gene>
<feature type="repeat" description="ANK" evidence="5">
    <location>
        <begin position="338"/>
        <end position="370"/>
    </location>
</feature>
<evidence type="ECO:0000256" key="2">
    <source>
        <dbReference type="ARBA" id="ARBA00022692"/>
    </source>
</evidence>
<dbReference type="Gene3D" id="1.10.287.70">
    <property type="match status" value="1"/>
</dbReference>
<dbReference type="RefSeq" id="XP_009838035.1">
    <property type="nucleotide sequence ID" value="XM_009839733.1"/>
</dbReference>
<dbReference type="InterPro" id="IPR005821">
    <property type="entry name" value="Ion_trans_dom"/>
</dbReference>
<sequence>MDDQSFDTKLFAAVVARNLDDVKRLLGPIDIHDVDVKPALARSFVEAAGRDASIVHWFLELKFDVNAADEDGDTALMVAARGELKSSTVYAVDASDDTSIVQSKAKKMRAESTRILQKLLQHKPKPNMNCLNKEKRTALIQASMYSGDETTLQLLLDAKCDPNLVDEKLHSALHYAAGKGHERSIRILLNAGCDVHAKTIDGDTVLHKVCESGNIDAVKTILALRDVDLNAENHEKQTPLMLAASCGYVDIVQELLLRNADVSNRNQIGMTALHLAVSGDADVDVVKCLVEAHSDIENACTDEYSAETVLITAVISSKFSVVEYLVNAGANIEASNKDGHTPLIVATMHKNDQMMKLLLTMNAATDATDKEGSTALMKAVVNLDHSATEVLLKAGANLQAQNNSGYTAISLAIYKDIQFGKMLYAKYQASVNSSSATNLVAPLKDQQTSSSSLDLLHIGDYVTLNLGDDQVLGCDGFVQTFLQPTEVNSEWDDGVFCIHPQLAYDHVDMTSTCHPYFEVTDRYSEHEREKKRNVAKLSQMLRTKDVVVVDTIFQLFHVKSQKYLRVNPMAGERKANASLDHLASSYSWLQFSPVTGQDVLTSMHLVLVSACIPKLYKGNRKPKPVHLVDDRSNAELCVALHCTYDRFLHHPFTLMTGSSYVCGDGLRQFPLSNSASLALKVERVDALAAFELQKTPDGSSYEIRHVVSRFVLGIDCPCSKKEQLNATLVNSATTSNLVAKLKLESKAKSLPNHPHLGDPLETDMAGSLYQVSHTCLTCGNKWCLSTQENQIVWNHSDTWFVCELVDPAVVQKVFHVCSWREAYLTVVQHAMNIGTPDETVRQSIQGALVASKQICDLMENPFVGGVAECLQRICSEIVFLDAMFLTTSVFRSMAPAFRGMVDEVLAHFFKAMRVMVVGNDSFEAYLVEQFEHPIGKIKILSGLDIQYASKFVDARTILTSMIGKNTRTVAYLLEAINTDDQLDTLSWTNKAQFLIALSYASRRDPLISYKLYNHEIAIAHMWLQNWDTMSVYTFVQDGDVWVRWNDCCSGRIESPTSLNRWRVQEVGTLRTVFEEEHIAMPLRDIVSALDKARGTPAHMAMDSWMISYLHHLKLVAALCKNNADVRPRFHGHFPPDLLMDGACSDALSCPIQSLYLELFQLLYVPTYGVPESVQLTMLFLGIRDPQAHLTPFQLKRLDGLIQAKLVPPTKQDKSATFGFIERLLIAMETLINVGWYTSEKGRCVQAIEMLYAVGMAWDDDDLKFETVRHLEADPFNLHCRSTSGTTSVNACLRRLLGIARKLTRFSVVAKPQKGLKPELKQPIVHFLSRLLNHDDKIVAQEAFLNLSELLPDHSFSWLQHDKLLCSALKKSDHSPMLKVFADANAIFNEGAHIVHGFVEVKTKTDGADGKRKKSKALSANGLQLAAQKINQWISESTKSKILFLRLADVPNRIVAYIEDSLAKNLFVVPTNDILAAEWRYYLTTVAAFDLSDNESLFLYRQSKERILDDRVALVEVFLGVIHMLAPYLTGDLCVALLNVMVPLLHARPTLVKTVSKVVTKLLKQPFVELDGRFTKIFNALLNHIDSSDEAGQCVLHMLRQSNSDDWKRETMVFLFHSNFDLASVTTLLTSNFHTFEIICLVADGSTNESIYGHLESKSLMPLEWMVDMLSLASVDAQRASLQLIKTMYLESDVATSWMSTDLPKTIKAFEFCRQHLASGAFNESVLLLGIIPFVRAWNALALKYKHLNVFIRDFHVQVRDTLESIAGLLKEIANDHRIHCSNAEQRLDSIVASLGVPSVCSNMIQVTMAAREIKCLYEDPKFAIKLNNEMDPNACKCQFYRQTGKLLADNMAPYLLYNDSQKQIPSNVLRSTKKIAQCAGIDNDLKHLQRVADYLVQIQMDQAQPDLLALIMEQQEMTAVANATAKSFKWPRSYLHKQLKTPRAKPNERKFGGKNYFTMDIPPDDDADDDADVVDVHDSPVHQAYKKWTSKAEPLDTQTLMESLVRLITLSSSASILGLRVFIQSLASKRVVAADRTVLNQKFLLHSRLEWKKMISTAVKANATSLVFWCVGESMKEALSPTKSRLAMDLISELLADGFKEGQDSLYAGYDSLDVHYKGLLFQFLTSHVGGISHEITVVTLKLFQQLCEGHHANWQNVMRSSRFHRSVLDTVINLMSRICNQADGMFSLANIEILTSSLVFLSEVCQGPCLDNQQYLVESVVPRLCADLSLDKIKCENGQYPLHLTRLKHRSNELLLSLGEGRTDDLVHVHLAELLRPQPLLDVISANRAQIKELRKASRKLELADAYFMETIELLRVVYSLLSKAATADWDNEVLVQFAKHWDEVQVGNDDVDFFAKQIISVEIVRGDSAINVYFPQPKEAKFLRQPEKRRLLDIMDLGEDNALVAFTSTDARNLAEELRARHVLASNVEYAWMNEWQTIIRWWMFAVGFYINFVMVLGLALNPDTADPVVHIWIEWFLSVLGGVFCILCSCLWLYNVITETTFSYARQLLRPSKLRRMTRDEIKHEIWNAVGSAGYTIVGWLAIFAVIIMEFGFDDDVTFVILKVSGAYIAVLVVLSLRKIGDIYHFAYVEGEKVKNTQGAGSNMLFWFNAMIDTITRDNFYVFTTYTFCAFMGLAHDTGYSCFMWYGLPLLDILAINARLSNILKAVTSNVAPLSVTLAFGAIVIYLFSLVGFFRYQDLMTDSASELQCSSLMQCYFTFMHYGLLSGGGIGDYISNTLAHPLDYATGTMFHERLVFDLAFYIFILVLLINLIMGIIIDSFTSLRESSERKLEIEMNTCLVCNDSKDDIEYRGILGGFTNNFKRHTETEHNLWNYLFFIMYLDSKPSTNMNGTESFAYQKLLAKDMSWLPKRLGVPVEKAVDPTA</sequence>
<dbReference type="GO" id="GO:0006816">
    <property type="term" value="P:calcium ion transport"/>
    <property type="evidence" value="ECO:0007669"/>
    <property type="project" value="InterPro"/>
</dbReference>
<dbReference type="PANTHER" id="PTHR13715:SF102">
    <property type="entry name" value="INOSITOL 1,4,5-TRISPHOSPHATE RECEPTOR"/>
    <property type="match status" value="1"/>
</dbReference>
<feature type="domain" description="Ion transport" evidence="7">
    <location>
        <begin position="2648"/>
        <end position="2790"/>
    </location>
</feature>
<organism evidence="9">
    <name type="scientific">Aphanomyces astaci</name>
    <name type="common">Crayfish plague agent</name>
    <dbReference type="NCBI Taxonomy" id="112090"/>
    <lineage>
        <taxon>Eukaryota</taxon>
        <taxon>Sar</taxon>
        <taxon>Stramenopiles</taxon>
        <taxon>Oomycota</taxon>
        <taxon>Saprolegniomycetes</taxon>
        <taxon>Saprolegniales</taxon>
        <taxon>Verrucalvaceae</taxon>
        <taxon>Aphanomyces</taxon>
    </lineage>
</organism>
<dbReference type="PROSITE" id="PS50088">
    <property type="entry name" value="ANK_REPEAT"/>
    <property type="match status" value="6"/>
</dbReference>
<dbReference type="STRING" id="112090.W4G082"/>
<feature type="transmembrane region" description="Helical" evidence="6">
    <location>
        <begin position="2529"/>
        <end position="2554"/>
    </location>
</feature>
<feature type="repeat" description="ANK" evidence="5">
    <location>
        <begin position="201"/>
        <end position="234"/>
    </location>
</feature>
<dbReference type="InterPro" id="IPR036770">
    <property type="entry name" value="Ankyrin_rpt-contain_sf"/>
</dbReference>
<feature type="transmembrane region" description="Helical" evidence="6">
    <location>
        <begin position="2560"/>
        <end position="2580"/>
    </location>
</feature>
<evidence type="ECO:0000256" key="6">
    <source>
        <dbReference type="SAM" id="Phobius"/>
    </source>
</evidence>
<feature type="repeat" description="ANK" evidence="5">
    <location>
        <begin position="168"/>
        <end position="200"/>
    </location>
</feature>
<dbReference type="Pfam" id="PF00520">
    <property type="entry name" value="Ion_trans"/>
    <property type="match status" value="1"/>
</dbReference>
<reference evidence="9" key="1">
    <citation type="submission" date="2013-12" db="EMBL/GenBank/DDBJ databases">
        <title>The Genome Sequence of Aphanomyces astaci APO3.</title>
        <authorList>
            <consortium name="The Broad Institute Genomics Platform"/>
            <person name="Russ C."/>
            <person name="Tyler B."/>
            <person name="van West P."/>
            <person name="Dieguez-Uribeondo J."/>
            <person name="Young S.K."/>
            <person name="Zeng Q."/>
            <person name="Gargeya S."/>
            <person name="Fitzgerald M."/>
            <person name="Abouelleil A."/>
            <person name="Alvarado L."/>
            <person name="Chapman S.B."/>
            <person name="Gainer-Dewar J."/>
            <person name="Goldberg J."/>
            <person name="Griggs A."/>
            <person name="Gujja S."/>
            <person name="Hansen M."/>
            <person name="Howarth C."/>
            <person name="Imamovic A."/>
            <person name="Ireland A."/>
            <person name="Larimer J."/>
            <person name="McCowan C."/>
            <person name="Murphy C."/>
            <person name="Pearson M."/>
            <person name="Poon T.W."/>
            <person name="Priest M."/>
            <person name="Roberts A."/>
            <person name="Saif S."/>
            <person name="Shea T."/>
            <person name="Sykes S."/>
            <person name="Wortman J."/>
            <person name="Nusbaum C."/>
            <person name="Birren B."/>
        </authorList>
    </citation>
    <scope>NUCLEOTIDE SEQUENCE [LARGE SCALE GENOMIC DNA]</scope>
    <source>
        <strain evidence="9">APO3</strain>
    </source>
</reference>
<dbReference type="SMART" id="SM00248">
    <property type="entry name" value="ANK"/>
    <property type="match status" value="10"/>
</dbReference>
<dbReference type="GO" id="GO:0005216">
    <property type="term" value="F:monoatomic ion channel activity"/>
    <property type="evidence" value="ECO:0007669"/>
    <property type="project" value="InterPro"/>
</dbReference>
<keyword evidence="3 6" id="KW-1133">Transmembrane helix</keyword>
<feature type="transmembrane region" description="Helical" evidence="6">
    <location>
        <begin position="2475"/>
        <end position="2508"/>
    </location>
</feature>
<feature type="domain" description="RyR/IP3R Homology associated" evidence="8">
    <location>
        <begin position="2135"/>
        <end position="2227"/>
    </location>
</feature>
<feature type="transmembrane region" description="Helical" evidence="6">
    <location>
        <begin position="2623"/>
        <end position="2640"/>
    </location>
</feature>
<evidence type="ECO:0000256" key="4">
    <source>
        <dbReference type="ARBA" id="ARBA00023136"/>
    </source>
</evidence>
<dbReference type="InterPro" id="IPR015925">
    <property type="entry name" value="Ryanodine_IP3_receptor"/>
</dbReference>
<proteinExistence type="predicted"/>
<evidence type="ECO:0000259" key="7">
    <source>
        <dbReference type="Pfam" id="PF00520"/>
    </source>
</evidence>
<feature type="repeat" description="ANK" evidence="5">
    <location>
        <begin position="371"/>
        <end position="403"/>
    </location>
</feature>
<dbReference type="VEuPathDB" id="FungiDB:H257_12506"/>
<dbReference type="Pfam" id="PF08454">
    <property type="entry name" value="RIH_assoc"/>
    <property type="match status" value="1"/>
</dbReference>
<dbReference type="Gene3D" id="1.25.40.20">
    <property type="entry name" value="Ankyrin repeat-containing domain"/>
    <property type="match status" value="4"/>
</dbReference>
<feature type="repeat" description="ANK" evidence="5">
    <location>
        <begin position="305"/>
        <end position="337"/>
    </location>
</feature>
<evidence type="ECO:0000259" key="8">
    <source>
        <dbReference type="Pfam" id="PF08454"/>
    </source>
</evidence>
<dbReference type="InterPro" id="IPR013662">
    <property type="entry name" value="RIH_assoc-dom"/>
</dbReference>
<protein>
    <submittedName>
        <fullName evidence="9">Uncharacterized protein</fullName>
    </submittedName>
</protein>
<accession>W4G082</accession>
<dbReference type="SUPFAM" id="SSF48403">
    <property type="entry name" value="Ankyrin repeat"/>
    <property type="match status" value="1"/>
</dbReference>
<dbReference type="OrthoDB" id="74083at2759"/>
<dbReference type="Pfam" id="PF12796">
    <property type="entry name" value="Ank_2"/>
    <property type="match status" value="2"/>
</dbReference>
<dbReference type="Gene3D" id="2.80.10.50">
    <property type="match status" value="1"/>
</dbReference>
<name>W4G082_APHAT</name>
<evidence type="ECO:0000256" key="3">
    <source>
        <dbReference type="ARBA" id="ARBA00022989"/>
    </source>
</evidence>
<comment type="subcellular location">
    <subcellularLocation>
        <location evidence="1">Membrane</location>
        <topology evidence="1">Multi-pass membrane protein</topology>
    </subcellularLocation>
</comment>
<evidence type="ECO:0000256" key="5">
    <source>
        <dbReference type="PROSITE-ProRule" id="PRU00023"/>
    </source>
</evidence>